<dbReference type="GeneID" id="25279003"/>
<proteinExistence type="predicted"/>
<accession>A0A072PHA1</accession>
<name>A0A072PHA1_9EURO</name>
<protein>
    <submittedName>
        <fullName evidence="2">Uncharacterized protein</fullName>
    </submittedName>
</protein>
<feature type="region of interest" description="Disordered" evidence="1">
    <location>
        <begin position="1"/>
        <end position="79"/>
    </location>
</feature>
<organism evidence="2 3">
    <name type="scientific">Exophiala aquamarina CBS 119918</name>
    <dbReference type="NCBI Taxonomy" id="1182545"/>
    <lineage>
        <taxon>Eukaryota</taxon>
        <taxon>Fungi</taxon>
        <taxon>Dikarya</taxon>
        <taxon>Ascomycota</taxon>
        <taxon>Pezizomycotina</taxon>
        <taxon>Eurotiomycetes</taxon>
        <taxon>Chaetothyriomycetidae</taxon>
        <taxon>Chaetothyriales</taxon>
        <taxon>Herpotrichiellaceae</taxon>
        <taxon>Exophiala</taxon>
    </lineage>
</organism>
<evidence type="ECO:0000256" key="1">
    <source>
        <dbReference type="SAM" id="MobiDB-lite"/>
    </source>
</evidence>
<feature type="compositionally biased region" description="Polar residues" evidence="1">
    <location>
        <begin position="1"/>
        <end position="29"/>
    </location>
</feature>
<evidence type="ECO:0000313" key="3">
    <source>
        <dbReference type="Proteomes" id="UP000027920"/>
    </source>
</evidence>
<dbReference type="HOGENOM" id="CLU_075328_0_0_1"/>
<dbReference type="AlphaFoldDB" id="A0A072PHA1"/>
<feature type="compositionally biased region" description="Basic and acidic residues" evidence="1">
    <location>
        <begin position="30"/>
        <end position="58"/>
    </location>
</feature>
<gene>
    <name evidence="2" type="ORF">A1O9_04070</name>
</gene>
<sequence>MASTSLSHPSSDSGIEMSSDTSKSVASPRSDTDKEARYPPPSTEKELPHPPASGDKEVFSPASCPGKEITVGPRHQQAVGSDTHKVFVPNLPPHSSQKEVAIPNRDTDKQLLLSHSNSTWSTSSAISPTGASTRSSAFRIEKSNAMGLILPVDQKLLVRMIDPDTKLDGGAAMVTNEMNWTDVWAANPPPFELYTAHDFNNSALVARFTPRGWQGFTGMWCEFEVSCQGNRQRWEVVRKGLNRTYQLNGMLSMYGRRFIWKGSTKTIRTIIGDDQKNRGNLKLTTADGKEILAVWQQWRDSHVLGDLIIFETARDKLAVETILTSCIGVVSAERANGLNWFGGLGKK</sequence>
<dbReference type="VEuPathDB" id="FungiDB:A1O9_04070"/>
<dbReference type="OrthoDB" id="5417695at2759"/>
<keyword evidence="3" id="KW-1185">Reference proteome</keyword>
<comment type="caution">
    <text evidence="2">The sequence shown here is derived from an EMBL/GenBank/DDBJ whole genome shotgun (WGS) entry which is preliminary data.</text>
</comment>
<dbReference type="EMBL" id="AMGV01000003">
    <property type="protein sequence ID" value="KEF59226.1"/>
    <property type="molecule type" value="Genomic_DNA"/>
</dbReference>
<reference evidence="2 3" key="1">
    <citation type="submission" date="2013-03" db="EMBL/GenBank/DDBJ databases">
        <title>The Genome Sequence of Exophiala aquamarina CBS 119918.</title>
        <authorList>
            <consortium name="The Broad Institute Genomics Platform"/>
            <person name="Cuomo C."/>
            <person name="de Hoog S."/>
            <person name="Gorbushina A."/>
            <person name="Walker B."/>
            <person name="Young S.K."/>
            <person name="Zeng Q."/>
            <person name="Gargeya S."/>
            <person name="Fitzgerald M."/>
            <person name="Haas B."/>
            <person name="Abouelleil A."/>
            <person name="Allen A.W."/>
            <person name="Alvarado L."/>
            <person name="Arachchi H.M."/>
            <person name="Berlin A.M."/>
            <person name="Chapman S.B."/>
            <person name="Gainer-Dewar J."/>
            <person name="Goldberg J."/>
            <person name="Griggs A."/>
            <person name="Gujja S."/>
            <person name="Hansen M."/>
            <person name="Howarth C."/>
            <person name="Imamovic A."/>
            <person name="Ireland A."/>
            <person name="Larimer J."/>
            <person name="McCowan C."/>
            <person name="Murphy C."/>
            <person name="Pearson M."/>
            <person name="Poon T.W."/>
            <person name="Priest M."/>
            <person name="Roberts A."/>
            <person name="Saif S."/>
            <person name="Shea T."/>
            <person name="Sisk P."/>
            <person name="Sykes S."/>
            <person name="Wortman J."/>
            <person name="Nusbaum C."/>
            <person name="Birren B."/>
        </authorList>
    </citation>
    <scope>NUCLEOTIDE SEQUENCE [LARGE SCALE GENOMIC DNA]</scope>
    <source>
        <strain evidence="2 3">CBS 119918</strain>
    </source>
</reference>
<evidence type="ECO:0000313" key="2">
    <source>
        <dbReference type="EMBL" id="KEF59226.1"/>
    </source>
</evidence>
<dbReference type="Proteomes" id="UP000027920">
    <property type="component" value="Unassembled WGS sequence"/>
</dbReference>
<dbReference type="RefSeq" id="XP_013261816.1">
    <property type="nucleotide sequence ID" value="XM_013406362.1"/>
</dbReference>